<keyword evidence="6" id="KW-0862">Zinc</keyword>
<dbReference type="Pfam" id="PF07973">
    <property type="entry name" value="tRNA_SAD"/>
    <property type="match status" value="1"/>
</dbReference>
<evidence type="ECO:0000256" key="8">
    <source>
        <dbReference type="ARBA" id="ARBA00053555"/>
    </source>
</evidence>
<dbReference type="InterPro" id="IPR018163">
    <property type="entry name" value="Thr/Ala-tRNA-synth_IIc_edit"/>
</dbReference>
<evidence type="ECO:0000313" key="11">
    <source>
        <dbReference type="Proteomes" id="UP001634394"/>
    </source>
</evidence>
<dbReference type="GO" id="GO:0006412">
    <property type="term" value="P:translation"/>
    <property type="evidence" value="ECO:0007669"/>
    <property type="project" value="UniProtKB-KW"/>
</dbReference>
<feature type="domain" description="Threonyl/alanyl tRNA synthetase SAD" evidence="9">
    <location>
        <begin position="196"/>
        <end position="242"/>
    </location>
</feature>
<proteinExistence type="inferred from homology"/>
<comment type="cofactor">
    <cofactor evidence="1">
        <name>Zn(2+)</name>
        <dbReference type="ChEBI" id="CHEBI:29105"/>
    </cofactor>
</comment>
<reference evidence="10 11" key="1">
    <citation type="submission" date="2024-11" db="EMBL/GenBank/DDBJ databases">
        <title>Chromosome-level genome assembly of the freshwater bivalve Anodonta woodiana.</title>
        <authorList>
            <person name="Chen X."/>
        </authorList>
    </citation>
    <scope>NUCLEOTIDE SEQUENCE [LARGE SCALE GENOMIC DNA]</scope>
    <source>
        <strain evidence="10">MN2024</strain>
        <tissue evidence="10">Gills</tissue>
    </source>
</reference>
<evidence type="ECO:0000256" key="2">
    <source>
        <dbReference type="ARBA" id="ARBA00004496"/>
    </source>
</evidence>
<dbReference type="Gene3D" id="3.30.980.10">
    <property type="entry name" value="Threonyl-trna Synthetase, Chain A, domain 2"/>
    <property type="match status" value="1"/>
</dbReference>
<evidence type="ECO:0000256" key="3">
    <source>
        <dbReference type="ARBA" id="ARBA00008429"/>
    </source>
</evidence>
<keyword evidence="5" id="KW-0479">Metal-binding</keyword>
<comment type="similarity">
    <text evidence="3">Belongs to the class-II aminoacyl-tRNA synthetase family. Alax-L subfamily.</text>
</comment>
<dbReference type="EMBL" id="JBJQND010000018">
    <property type="protein sequence ID" value="KAL3837173.1"/>
    <property type="molecule type" value="Genomic_DNA"/>
</dbReference>
<comment type="function">
    <text evidence="8">Functions in trans to edit the amino acid moiety from incorrectly charged tRNA(Ala).</text>
</comment>
<dbReference type="AlphaFoldDB" id="A0ABD3TL61"/>
<dbReference type="FunFam" id="3.30.980.10:FF:000007">
    <property type="entry name" value="alanyl-tRNA editing protein Aarsd1"/>
    <property type="match status" value="1"/>
</dbReference>
<dbReference type="SUPFAM" id="SSF50447">
    <property type="entry name" value="Translation proteins"/>
    <property type="match status" value="1"/>
</dbReference>
<evidence type="ECO:0000259" key="9">
    <source>
        <dbReference type="SMART" id="SM00863"/>
    </source>
</evidence>
<comment type="caution">
    <text evidence="10">The sequence shown here is derived from an EMBL/GenBank/DDBJ whole genome shotgun (WGS) entry which is preliminary data.</text>
</comment>
<evidence type="ECO:0000256" key="5">
    <source>
        <dbReference type="ARBA" id="ARBA00022723"/>
    </source>
</evidence>
<evidence type="ECO:0000313" key="10">
    <source>
        <dbReference type="EMBL" id="KAL3837173.1"/>
    </source>
</evidence>
<dbReference type="PANTHER" id="PTHR43462:SF1">
    <property type="entry name" value="ALANYL-TRNA EDITING PROTEIN AARSD1"/>
    <property type="match status" value="1"/>
</dbReference>
<dbReference type="SUPFAM" id="SSF55186">
    <property type="entry name" value="ThrRS/AlaRS common domain"/>
    <property type="match status" value="1"/>
</dbReference>
<keyword evidence="7" id="KW-0648">Protein biosynthesis</keyword>
<dbReference type="InterPro" id="IPR012947">
    <property type="entry name" value="tRNA_SAD"/>
</dbReference>
<dbReference type="Gene3D" id="2.40.30.130">
    <property type="match status" value="1"/>
</dbReference>
<dbReference type="PANTHER" id="PTHR43462">
    <property type="entry name" value="ALANYL-TRNA EDITING PROTEIN"/>
    <property type="match status" value="1"/>
</dbReference>
<name>A0ABD3TL61_SINWO</name>
<dbReference type="GO" id="GO:0002161">
    <property type="term" value="F:aminoacyl-tRNA deacylase activity"/>
    <property type="evidence" value="ECO:0007669"/>
    <property type="project" value="UniProtKB-ARBA"/>
</dbReference>
<dbReference type="SMART" id="SM00863">
    <property type="entry name" value="tRNA_SAD"/>
    <property type="match status" value="1"/>
</dbReference>
<keyword evidence="4" id="KW-0963">Cytoplasm</keyword>
<dbReference type="InterPro" id="IPR009000">
    <property type="entry name" value="Transl_B-barrel_sf"/>
</dbReference>
<dbReference type="GO" id="GO:0005737">
    <property type="term" value="C:cytoplasm"/>
    <property type="evidence" value="ECO:0007669"/>
    <property type="project" value="UniProtKB-SubCell"/>
</dbReference>
<keyword evidence="11" id="KW-1185">Reference proteome</keyword>
<sequence>MTLACQRNSFLKELKTKVKSCSPAELKLTSNGKKETVQGYEVILEDTVLFPEGGGQPDDRGTINDIPVLRITRRGADALNFVQTEIPVGTEVELKVDWTRRFDNMQQHSGQHLITAVAENMYGYRTTTWYLGDKTSYIELDTPSMTTEQLSELEAVLNQKIYEGIKVYPTYFEDKNDPKVVEFRTRGLPDDHVGPVRVMTIEGIDSCLCCGTHVSTTTDLQLIKLLGAERGKRKNSTNLNFVVGNRVLQYLGRCLEVEKSLTALLKGPLEQHYDLAEKAVKGYKNAQKATQTLLRDVAVLEAEKYKNNPNRDPVFVCHRKEGDIDFMNTLAREIGDQCDLCFLTAGDDKGSGFVMMTGKENLVQDLGPKVMELMDGKGGCSKGRFQGKVNKLQNRQKAEQLIRNNLGAGDNQTP</sequence>
<evidence type="ECO:0000256" key="1">
    <source>
        <dbReference type="ARBA" id="ARBA00001947"/>
    </source>
</evidence>
<gene>
    <name evidence="10" type="ORF">ACJMK2_022549</name>
</gene>
<dbReference type="GO" id="GO:0046872">
    <property type="term" value="F:metal ion binding"/>
    <property type="evidence" value="ECO:0007669"/>
    <property type="project" value="UniProtKB-KW"/>
</dbReference>
<accession>A0ABD3TL61</accession>
<evidence type="ECO:0000256" key="6">
    <source>
        <dbReference type="ARBA" id="ARBA00022833"/>
    </source>
</evidence>
<evidence type="ECO:0000256" key="4">
    <source>
        <dbReference type="ARBA" id="ARBA00022490"/>
    </source>
</evidence>
<comment type="subcellular location">
    <subcellularLocation>
        <location evidence="2">Cytoplasm</location>
    </subcellularLocation>
</comment>
<protein>
    <recommendedName>
        <fullName evidence="9">Threonyl/alanyl tRNA synthetase SAD domain-containing protein</fullName>
    </recommendedName>
</protein>
<dbReference type="Proteomes" id="UP001634394">
    <property type="component" value="Unassembled WGS sequence"/>
</dbReference>
<evidence type="ECO:0000256" key="7">
    <source>
        <dbReference type="ARBA" id="ARBA00022917"/>
    </source>
</evidence>
<dbReference type="InterPro" id="IPR051335">
    <property type="entry name" value="Alanyl-tRNA_Editing_Enzymes"/>
</dbReference>
<dbReference type="FunFam" id="2.40.30.130:FF:000003">
    <property type="entry name" value="alanyl-tRNA editing protein Aarsd1"/>
    <property type="match status" value="1"/>
</dbReference>
<organism evidence="10 11">
    <name type="scientific">Sinanodonta woodiana</name>
    <name type="common">Chinese pond mussel</name>
    <name type="synonym">Anodonta woodiana</name>
    <dbReference type="NCBI Taxonomy" id="1069815"/>
    <lineage>
        <taxon>Eukaryota</taxon>
        <taxon>Metazoa</taxon>
        <taxon>Spiralia</taxon>
        <taxon>Lophotrochozoa</taxon>
        <taxon>Mollusca</taxon>
        <taxon>Bivalvia</taxon>
        <taxon>Autobranchia</taxon>
        <taxon>Heteroconchia</taxon>
        <taxon>Palaeoheterodonta</taxon>
        <taxon>Unionida</taxon>
        <taxon>Unionoidea</taxon>
        <taxon>Unionidae</taxon>
        <taxon>Unioninae</taxon>
        <taxon>Sinanodonta</taxon>
    </lineage>
</organism>